<name>A0A9N9NPM9_9GLOM</name>
<evidence type="ECO:0000313" key="1">
    <source>
        <dbReference type="EMBL" id="CAG8752093.1"/>
    </source>
</evidence>
<proteinExistence type="predicted"/>
<keyword evidence="2" id="KW-1185">Reference proteome</keyword>
<dbReference type="EMBL" id="CAJVPY010015491">
    <property type="protein sequence ID" value="CAG8752093.1"/>
    <property type="molecule type" value="Genomic_DNA"/>
</dbReference>
<organism evidence="1 2">
    <name type="scientific">Dentiscutata erythropus</name>
    <dbReference type="NCBI Taxonomy" id="1348616"/>
    <lineage>
        <taxon>Eukaryota</taxon>
        <taxon>Fungi</taxon>
        <taxon>Fungi incertae sedis</taxon>
        <taxon>Mucoromycota</taxon>
        <taxon>Glomeromycotina</taxon>
        <taxon>Glomeromycetes</taxon>
        <taxon>Diversisporales</taxon>
        <taxon>Gigasporaceae</taxon>
        <taxon>Dentiscutata</taxon>
    </lineage>
</organism>
<feature type="non-terminal residue" evidence="1">
    <location>
        <position position="1"/>
    </location>
</feature>
<gene>
    <name evidence="1" type="ORF">DERYTH_LOCUS16996</name>
</gene>
<protein>
    <submittedName>
        <fullName evidence="1">25547_t:CDS:1</fullName>
    </submittedName>
</protein>
<accession>A0A9N9NPM9</accession>
<reference evidence="1" key="1">
    <citation type="submission" date="2021-06" db="EMBL/GenBank/DDBJ databases">
        <authorList>
            <person name="Kallberg Y."/>
            <person name="Tangrot J."/>
            <person name="Rosling A."/>
        </authorList>
    </citation>
    <scope>NUCLEOTIDE SEQUENCE</scope>
    <source>
        <strain evidence="1">MA453B</strain>
    </source>
</reference>
<comment type="caution">
    <text evidence="1">The sequence shown here is derived from an EMBL/GenBank/DDBJ whole genome shotgun (WGS) entry which is preliminary data.</text>
</comment>
<dbReference type="Proteomes" id="UP000789405">
    <property type="component" value="Unassembled WGS sequence"/>
</dbReference>
<evidence type="ECO:0000313" key="2">
    <source>
        <dbReference type="Proteomes" id="UP000789405"/>
    </source>
</evidence>
<sequence>MVAAMVMAASTGRGRGHGYSRLNNTTSVNQWAVAQEINTYREVNNAQISTEDKLDDHQIVKIVLAKQLEYEQGDLDDSDEEPPNILALEGLNRLKNFILFIEQQI</sequence>
<dbReference type="AlphaFoldDB" id="A0A9N9NPM9"/>
<feature type="non-terminal residue" evidence="1">
    <location>
        <position position="105"/>
    </location>
</feature>
<dbReference type="OrthoDB" id="2432453at2759"/>